<proteinExistence type="inferred from homology"/>
<dbReference type="AlphaFoldDB" id="A0A6A3CC81"/>
<evidence type="ECO:0000256" key="1">
    <source>
        <dbReference type="ARBA" id="ARBA00010975"/>
    </source>
</evidence>
<dbReference type="InterPro" id="IPR005735">
    <property type="entry name" value="Znf_LSD1"/>
</dbReference>
<dbReference type="Pfam" id="PF03760">
    <property type="entry name" value="LEA_1"/>
    <property type="match status" value="1"/>
</dbReference>
<reference evidence="4" key="1">
    <citation type="submission" date="2019-09" db="EMBL/GenBank/DDBJ databases">
        <title>Draft genome information of white flower Hibiscus syriacus.</title>
        <authorList>
            <person name="Kim Y.-M."/>
        </authorList>
    </citation>
    <scope>NUCLEOTIDE SEQUENCE [LARGE SCALE GENOMIC DNA]</scope>
    <source>
        <strain evidence="4">YM2019G1</strain>
    </source>
</reference>
<protein>
    <submittedName>
        <fullName evidence="4">Protein LOL2</fullName>
    </submittedName>
</protein>
<comment type="caution">
    <text evidence="4">The sequence shown here is derived from an EMBL/GenBank/DDBJ whole genome shotgun (WGS) entry which is preliminary data.</text>
</comment>
<feature type="domain" description="Zinc finger LSD1-type" evidence="3">
    <location>
        <begin position="220"/>
        <end position="244"/>
    </location>
</feature>
<feature type="region of interest" description="Disordered" evidence="2">
    <location>
        <begin position="409"/>
        <end position="458"/>
    </location>
</feature>
<dbReference type="PANTHER" id="PTHR33493">
    <property type="entry name" value="LATE EMBRYOGENESIS ABUNDANT PROTEIN 6-RELATED"/>
    <property type="match status" value="1"/>
</dbReference>
<evidence type="ECO:0000256" key="2">
    <source>
        <dbReference type="SAM" id="MobiDB-lite"/>
    </source>
</evidence>
<dbReference type="NCBIfam" id="TIGR01053">
    <property type="entry name" value="LSD1"/>
    <property type="match status" value="2"/>
</dbReference>
<evidence type="ECO:0000259" key="3">
    <source>
        <dbReference type="Pfam" id="PF06943"/>
    </source>
</evidence>
<organism evidence="4 5">
    <name type="scientific">Hibiscus syriacus</name>
    <name type="common">Rose of Sharon</name>
    <dbReference type="NCBI Taxonomy" id="106335"/>
    <lineage>
        <taxon>Eukaryota</taxon>
        <taxon>Viridiplantae</taxon>
        <taxon>Streptophyta</taxon>
        <taxon>Embryophyta</taxon>
        <taxon>Tracheophyta</taxon>
        <taxon>Spermatophyta</taxon>
        <taxon>Magnoliopsida</taxon>
        <taxon>eudicotyledons</taxon>
        <taxon>Gunneridae</taxon>
        <taxon>Pentapetalae</taxon>
        <taxon>rosids</taxon>
        <taxon>malvids</taxon>
        <taxon>Malvales</taxon>
        <taxon>Malvaceae</taxon>
        <taxon>Malvoideae</taxon>
        <taxon>Hibiscus</taxon>
    </lineage>
</organism>
<dbReference type="Pfam" id="PF06943">
    <property type="entry name" value="zf-LSD1"/>
    <property type="match status" value="1"/>
</dbReference>
<keyword evidence="5" id="KW-1185">Reference proteome</keyword>
<dbReference type="PANTHER" id="PTHR33493:SF6">
    <property type="entry name" value="LATE EMBRYOGENESIS ABUNDANT PROTEIN 6"/>
    <property type="match status" value="1"/>
</dbReference>
<dbReference type="GO" id="GO:0009793">
    <property type="term" value="P:embryo development ending in seed dormancy"/>
    <property type="evidence" value="ECO:0007669"/>
    <property type="project" value="InterPro"/>
</dbReference>
<evidence type="ECO:0000313" key="4">
    <source>
        <dbReference type="EMBL" id="KAE8726800.1"/>
    </source>
</evidence>
<comment type="similarity">
    <text evidence="1">Belongs to the LEA type 1 family.</text>
</comment>
<name>A0A6A3CC81_HIBSY</name>
<dbReference type="EMBL" id="VEPZ02000334">
    <property type="protein sequence ID" value="KAE8726800.1"/>
    <property type="molecule type" value="Genomic_DNA"/>
</dbReference>
<gene>
    <name evidence="4" type="ORF">F3Y22_tig00006178pilonHSYRG00005</name>
</gene>
<accession>A0A6A3CC81</accession>
<sequence length="458" mass="51563">MDSDMISDIDSDLILDLDSDLILDQDFDMILDMIYVLIFDISVYGRTYFTWGGQLDLMVGVWFWGTYTIWTCWMENCISASIDFSKGVLPALLQMGRSGGTNVTSRIGSDYPHRSRGLQSYTVLQEKFPNWKLIPLAPYPTPPGSYLLPMVSCSAMQHIYLETIRMVLLFSCSNEEPSQETRLAASAKAIGVLGLANLNRFLDYLVAKSMSAGAQSQLVCSGCRNLLLYPVGATSVCCAVCNAVNAVPPPGTEMAQLVCGGCHTLLMYIREPQVFNVHVATLSIWPWKDATNVPVWSTIRKMWSLQFRHADWDDAGIIKWWTRTQVQQLEIALHFSAKAWSRKRMQTVKEKIGNMSSSAKEHVSTGKAKVEEKLEKAAATTEDEKKLAHERKKAKEARAKMELHQDKVKHLEEKLTPKQPQYLHGYGYDLDHDPALQPEQTTAPPYHLTAHPPPHRHS</sequence>
<dbReference type="Proteomes" id="UP000436088">
    <property type="component" value="Unassembled WGS sequence"/>
</dbReference>
<dbReference type="InterPro" id="IPR005513">
    <property type="entry name" value="LEA_1"/>
</dbReference>
<evidence type="ECO:0000313" key="5">
    <source>
        <dbReference type="Proteomes" id="UP000436088"/>
    </source>
</evidence>